<dbReference type="EMBL" id="JAVDSW010000003">
    <property type="protein sequence ID" value="MDR6704163.1"/>
    <property type="molecule type" value="Genomic_DNA"/>
</dbReference>
<evidence type="ECO:0000313" key="2">
    <source>
        <dbReference type="Proteomes" id="UP001265315"/>
    </source>
</evidence>
<accession>A0AAW8LYC8</accession>
<dbReference type="Proteomes" id="UP001265315">
    <property type="component" value="Unassembled WGS sequence"/>
</dbReference>
<comment type="caution">
    <text evidence="1">The sequence shown here is derived from an EMBL/GenBank/DDBJ whole genome shotgun (WGS) entry which is preliminary data.</text>
</comment>
<proteinExistence type="predicted"/>
<protein>
    <submittedName>
        <fullName evidence="1">Uncharacterized protein</fullName>
    </submittedName>
</protein>
<reference evidence="1" key="1">
    <citation type="submission" date="2023-07" db="EMBL/GenBank/DDBJ databases">
        <title>Sorghum-associated microbial communities from plants grown in Nebraska, USA.</title>
        <authorList>
            <person name="Schachtman D."/>
        </authorList>
    </citation>
    <scope>NUCLEOTIDE SEQUENCE</scope>
    <source>
        <strain evidence="1">1457</strain>
    </source>
</reference>
<dbReference type="AlphaFoldDB" id="A0AAW8LYC8"/>
<gene>
    <name evidence="1" type="ORF">J2W61_004035</name>
</gene>
<organism evidence="1 2">
    <name type="scientific">Agrobacterium tumefaciens</name>
    <dbReference type="NCBI Taxonomy" id="358"/>
    <lineage>
        <taxon>Bacteria</taxon>
        <taxon>Pseudomonadati</taxon>
        <taxon>Pseudomonadota</taxon>
        <taxon>Alphaproteobacteria</taxon>
        <taxon>Hyphomicrobiales</taxon>
        <taxon>Rhizobiaceae</taxon>
        <taxon>Rhizobium/Agrobacterium group</taxon>
        <taxon>Agrobacterium</taxon>
        <taxon>Agrobacterium tumefaciens complex</taxon>
    </lineage>
</organism>
<evidence type="ECO:0000313" key="1">
    <source>
        <dbReference type="EMBL" id="MDR6704163.1"/>
    </source>
</evidence>
<name>A0AAW8LYC8_AGRTU</name>
<sequence>MAEMYLRFECPELEIGREIVLVHDQQGVFASTVS</sequence>